<gene>
    <name evidence="8" type="primary">LOC101824082</name>
</gene>
<feature type="domain" description="K Homology" evidence="6">
    <location>
        <begin position="386"/>
        <end position="452"/>
    </location>
</feature>
<dbReference type="PROSITE" id="PS50084">
    <property type="entry name" value="KH_TYPE_1"/>
    <property type="match status" value="6"/>
</dbReference>
<dbReference type="GeneID" id="101824082"/>
<evidence type="ECO:0000256" key="3">
    <source>
        <dbReference type="PROSITE-ProRule" id="PRU00117"/>
    </source>
</evidence>
<evidence type="ECO:0000313" key="7">
    <source>
        <dbReference type="Proteomes" id="UP000886700"/>
    </source>
</evidence>
<dbReference type="InterPro" id="IPR036612">
    <property type="entry name" value="KH_dom_type_1_sf"/>
</dbReference>
<feature type="domain" description="K Homology" evidence="6">
    <location>
        <begin position="464"/>
        <end position="534"/>
    </location>
</feature>
<keyword evidence="3" id="KW-0694">RNA-binding</keyword>
<dbReference type="Proteomes" id="UP000886700">
    <property type="component" value="Unplaced"/>
</dbReference>
<keyword evidence="1" id="KW-0677">Repeat</keyword>
<feature type="region of interest" description="Disordered" evidence="5">
    <location>
        <begin position="324"/>
        <end position="365"/>
    </location>
</feature>
<evidence type="ECO:0000313" key="8">
    <source>
        <dbReference type="RefSeq" id="XP_040599791.1"/>
    </source>
</evidence>
<feature type="domain" description="K Homology" evidence="6">
    <location>
        <begin position="287"/>
        <end position="385"/>
    </location>
</feature>
<evidence type="ECO:0000256" key="2">
    <source>
        <dbReference type="ARBA" id="ARBA00039270"/>
    </source>
</evidence>
<protein>
    <recommendedName>
        <fullName evidence="2">Vigilin</fullName>
    </recommendedName>
</protein>
<organism evidence="7 8">
    <name type="scientific">Mesocricetus auratus</name>
    <name type="common">Golden hamster</name>
    <dbReference type="NCBI Taxonomy" id="10036"/>
    <lineage>
        <taxon>Eukaryota</taxon>
        <taxon>Metazoa</taxon>
        <taxon>Chordata</taxon>
        <taxon>Craniata</taxon>
        <taxon>Vertebrata</taxon>
        <taxon>Euteleostomi</taxon>
        <taxon>Mammalia</taxon>
        <taxon>Eutheria</taxon>
        <taxon>Euarchontoglires</taxon>
        <taxon>Glires</taxon>
        <taxon>Rodentia</taxon>
        <taxon>Myomorpha</taxon>
        <taxon>Muroidea</taxon>
        <taxon>Cricetidae</taxon>
        <taxon>Cricetinae</taxon>
        <taxon>Mesocricetus</taxon>
    </lineage>
</organism>
<name>A0ABM2XAD7_MESAU</name>
<reference evidence="8" key="1">
    <citation type="submission" date="2025-08" db="UniProtKB">
        <authorList>
            <consortium name="RefSeq"/>
        </authorList>
    </citation>
    <scope>IDENTIFICATION</scope>
    <source>
        <tissue evidence="8">Liver</tissue>
    </source>
</reference>
<proteinExistence type="predicted"/>
<feature type="compositionally biased region" description="Basic and acidic residues" evidence="5">
    <location>
        <begin position="660"/>
        <end position="670"/>
    </location>
</feature>
<feature type="coiled-coil region" evidence="4">
    <location>
        <begin position="433"/>
        <end position="464"/>
    </location>
</feature>
<feature type="domain" description="K Homology" evidence="6">
    <location>
        <begin position="214"/>
        <end position="283"/>
    </location>
</feature>
<keyword evidence="7" id="KW-1185">Reference proteome</keyword>
<feature type="region of interest" description="Disordered" evidence="5">
    <location>
        <begin position="643"/>
        <end position="677"/>
    </location>
</feature>
<feature type="domain" description="K Homology" evidence="6">
    <location>
        <begin position="141"/>
        <end position="210"/>
    </location>
</feature>
<keyword evidence="4" id="KW-0175">Coiled coil</keyword>
<feature type="domain" description="K Homology" evidence="6">
    <location>
        <begin position="67"/>
        <end position="136"/>
    </location>
</feature>
<dbReference type="Gene3D" id="3.30.1370.10">
    <property type="entry name" value="K Homology domain, type 1"/>
    <property type="match status" value="7"/>
</dbReference>
<dbReference type="SUPFAM" id="SSF54791">
    <property type="entry name" value="Eukaryotic type KH-domain (KH-domain type I)"/>
    <property type="match status" value="7"/>
</dbReference>
<dbReference type="InterPro" id="IPR004087">
    <property type="entry name" value="KH_dom"/>
</dbReference>
<evidence type="ECO:0000256" key="1">
    <source>
        <dbReference type="ARBA" id="ARBA00022737"/>
    </source>
</evidence>
<dbReference type="SMART" id="SM00322">
    <property type="entry name" value="KH"/>
    <property type="match status" value="7"/>
</dbReference>
<sequence>MTSKRQYIVYPNRSLQRGNHATNINSRGRVNFPSSSCNSENNITVRKPENREITRNWILSMHKNAANVSEVEISIPPSLHTSLSGSKESLISSIMEECGKVHIHFPSTNLGLQKVLIRGPAESVEKVKKKLLKLAEEEQAKSYSVAVPVKSKYHQFLMSKNGGNLHTICEKKGVRIIFPTFKNKDQESITIIGTEEAVKDVQKEVEVLLKDLDNVVEDSIMINPKFHNYFVMQKGQLLREIIKEYGGVFITFSYAGKQSTKVTIKGAKACVEAAKKHIQEIFEPLGSQVTTRCVVPPKFHPFITGPICSRIQQIARDCKAQIKFPETEKPTTNSHPEVQETGKEKGGKNTKGPVSTAAKKSDTMSISGKAENCKATTQAEGSLVPVTAEVQVPFHLHPYIIGHKGSGLRKLIKEFEVHIQVSQPGGNFHIISIMGLEANVEKAKMKLQKQVKTLQMEIDDQTLRNFRQTFSLEPKYHSKIFGNKGIFISQICTKYDVTVHFPKKGVNPMQDQITISGSKDNILGARDAILTVLRKIEKTVSKEIPLNHQVCANIFGFGGKSIQKIMEKFQVDIRVPSKGRCASSSIIVSGSSCNVQGAIDYILTLEKHFLSVGKCEHPVEHVKRGPGHIAAKTSKSFGKRNALRNAKSTTHRPHVYNSEDFPKLKHEVSPKPHPWRP</sequence>
<dbReference type="PANTHER" id="PTHR10627:SF34">
    <property type="entry name" value="VIGILIN"/>
    <property type="match status" value="1"/>
</dbReference>
<feature type="domain" description="K Homology" evidence="6">
    <location>
        <begin position="538"/>
        <end position="607"/>
    </location>
</feature>
<dbReference type="Pfam" id="PF00013">
    <property type="entry name" value="KH_1"/>
    <property type="match status" value="7"/>
</dbReference>
<evidence type="ECO:0000256" key="5">
    <source>
        <dbReference type="SAM" id="MobiDB-lite"/>
    </source>
</evidence>
<evidence type="ECO:0000256" key="4">
    <source>
        <dbReference type="SAM" id="Coils"/>
    </source>
</evidence>
<evidence type="ECO:0000259" key="6">
    <source>
        <dbReference type="SMART" id="SM00322"/>
    </source>
</evidence>
<dbReference type="RefSeq" id="XP_040599791.1">
    <property type="nucleotide sequence ID" value="XM_040743857.1"/>
</dbReference>
<dbReference type="InterPro" id="IPR004088">
    <property type="entry name" value="KH_dom_type_1"/>
</dbReference>
<feature type="compositionally biased region" description="Basic and acidic residues" evidence="5">
    <location>
        <begin position="337"/>
        <end position="347"/>
    </location>
</feature>
<accession>A0ABM2XAD7</accession>
<dbReference type="PANTHER" id="PTHR10627">
    <property type="entry name" value="SCP160"/>
    <property type="match status" value="1"/>
</dbReference>